<dbReference type="InterPro" id="IPR036388">
    <property type="entry name" value="WH-like_DNA-bd_sf"/>
</dbReference>
<reference evidence="5" key="1">
    <citation type="submission" date="2021-02" db="EMBL/GenBank/DDBJ databases">
        <title>PHA producing bacteria isolated from coastal sediment in Guangdong, Shenzhen.</title>
        <authorList>
            <person name="Zheng W."/>
            <person name="Yu S."/>
            <person name="Huang Y."/>
        </authorList>
    </citation>
    <scope>NUCLEOTIDE SEQUENCE</scope>
    <source>
        <strain evidence="5">TN14-10</strain>
    </source>
</reference>
<dbReference type="GO" id="GO:0045892">
    <property type="term" value="P:negative regulation of DNA-templated transcription"/>
    <property type="evidence" value="ECO:0007669"/>
    <property type="project" value="InterPro"/>
</dbReference>
<evidence type="ECO:0000256" key="2">
    <source>
        <dbReference type="ARBA" id="ARBA00023015"/>
    </source>
</evidence>
<dbReference type="Gene3D" id="1.10.10.10">
    <property type="entry name" value="Winged helix-like DNA-binding domain superfamily/Winged helix DNA-binding domain"/>
    <property type="match status" value="1"/>
</dbReference>
<evidence type="ECO:0000313" key="6">
    <source>
        <dbReference type="Proteomes" id="UP000664303"/>
    </source>
</evidence>
<keyword evidence="3" id="KW-0238">DNA-binding</keyword>
<protein>
    <submittedName>
        <fullName evidence="5">BlaI/MecI/CopY family transcriptional regulator</fullName>
    </submittedName>
</protein>
<evidence type="ECO:0000256" key="3">
    <source>
        <dbReference type="ARBA" id="ARBA00023125"/>
    </source>
</evidence>
<organism evidence="5 6">
    <name type="scientific">Parahaliea mediterranea</name>
    <dbReference type="NCBI Taxonomy" id="651086"/>
    <lineage>
        <taxon>Bacteria</taxon>
        <taxon>Pseudomonadati</taxon>
        <taxon>Pseudomonadota</taxon>
        <taxon>Gammaproteobacteria</taxon>
        <taxon>Cellvibrionales</taxon>
        <taxon>Halieaceae</taxon>
        <taxon>Parahaliea</taxon>
    </lineage>
</organism>
<dbReference type="Proteomes" id="UP000664303">
    <property type="component" value="Unassembled WGS sequence"/>
</dbReference>
<evidence type="ECO:0000313" key="5">
    <source>
        <dbReference type="EMBL" id="MBN7798199.1"/>
    </source>
</evidence>
<sequence>MAKTAQQLSRRERQIMDLLYERGEASARDIHGALPEAPSYSAVRALLAILVDKGQASFRQDGARYIYAPVQPLNHARQGALRRLIKTFFGGSTLGAANALLGMGAPQMKDEELDELATLIERERARRRQ</sequence>
<keyword evidence="2" id="KW-0805">Transcription regulation</keyword>
<accession>A0A939DH87</accession>
<proteinExistence type="inferred from homology"/>
<dbReference type="InterPro" id="IPR005650">
    <property type="entry name" value="BlaI_family"/>
</dbReference>
<dbReference type="PIRSF" id="PIRSF019455">
    <property type="entry name" value="CopR_AtkY"/>
    <property type="match status" value="1"/>
</dbReference>
<comment type="similarity">
    <text evidence="1">Belongs to the BlaI transcriptional regulatory family.</text>
</comment>
<evidence type="ECO:0000256" key="1">
    <source>
        <dbReference type="ARBA" id="ARBA00011046"/>
    </source>
</evidence>
<name>A0A939DH87_9GAMM</name>
<keyword evidence="6" id="KW-1185">Reference proteome</keyword>
<gene>
    <name evidence="5" type="ORF">JYP50_16435</name>
</gene>
<dbReference type="RefSeq" id="WP_206561639.1">
    <property type="nucleotide sequence ID" value="NZ_JAFKCZ010000012.1"/>
</dbReference>
<keyword evidence="4" id="KW-0804">Transcription</keyword>
<dbReference type="Pfam" id="PF03965">
    <property type="entry name" value="Penicillinase_R"/>
    <property type="match status" value="1"/>
</dbReference>
<dbReference type="InterPro" id="IPR036390">
    <property type="entry name" value="WH_DNA-bd_sf"/>
</dbReference>
<dbReference type="EMBL" id="JAFKCZ010000012">
    <property type="protein sequence ID" value="MBN7798199.1"/>
    <property type="molecule type" value="Genomic_DNA"/>
</dbReference>
<comment type="caution">
    <text evidence="5">The sequence shown here is derived from an EMBL/GenBank/DDBJ whole genome shotgun (WGS) entry which is preliminary data.</text>
</comment>
<evidence type="ECO:0000256" key="4">
    <source>
        <dbReference type="ARBA" id="ARBA00023163"/>
    </source>
</evidence>
<dbReference type="SUPFAM" id="SSF46785">
    <property type="entry name" value="Winged helix' DNA-binding domain"/>
    <property type="match status" value="1"/>
</dbReference>
<dbReference type="GO" id="GO:0003677">
    <property type="term" value="F:DNA binding"/>
    <property type="evidence" value="ECO:0007669"/>
    <property type="project" value="UniProtKB-KW"/>
</dbReference>
<dbReference type="AlphaFoldDB" id="A0A939DH87"/>